<comment type="caution">
    <text evidence="3">The sequence shown here is derived from an EMBL/GenBank/DDBJ whole genome shotgun (WGS) entry which is preliminary data.</text>
</comment>
<dbReference type="InterPro" id="IPR013762">
    <property type="entry name" value="Integrase-like_cat_sf"/>
</dbReference>
<name>A0A9E2KWU9_9FUSO</name>
<keyword evidence="1" id="KW-0233">DNA recombination</keyword>
<protein>
    <submittedName>
        <fullName evidence="3">Site-specific integrase</fullName>
    </submittedName>
</protein>
<gene>
    <name evidence="3" type="ORF">IAA47_02975</name>
</gene>
<proteinExistence type="predicted"/>
<accession>A0A9E2KWU9</accession>
<dbReference type="Proteomes" id="UP000724657">
    <property type="component" value="Unassembled WGS sequence"/>
</dbReference>
<evidence type="ECO:0000313" key="4">
    <source>
        <dbReference type="Proteomes" id="UP000724657"/>
    </source>
</evidence>
<dbReference type="GO" id="GO:0006310">
    <property type="term" value="P:DNA recombination"/>
    <property type="evidence" value="ECO:0007669"/>
    <property type="project" value="UniProtKB-KW"/>
</dbReference>
<reference evidence="3" key="2">
    <citation type="submission" date="2021-04" db="EMBL/GenBank/DDBJ databases">
        <authorList>
            <person name="Gilroy R."/>
        </authorList>
    </citation>
    <scope>NUCLEOTIDE SEQUENCE</scope>
    <source>
        <strain evidence="3">A6-441</strain>
    </source>
</reference>
<dbReference type="GO" id="GO:0015074">
    <property type="term" value="P:DNA integration"/>
    <property type="evidence" value="ECO:0007669"/>
    <property type="project" value="InterPro"/>
</dbReference>
<dbReference type="EMBL" id="JAHLFN010000024">
    <property type="protein sequence ID" value="MBU3841937.1"/>
    <property type="molecule type" value="Genomic_DNA"/>
</dbReference>
<organism evidence="3 4">
    <name type="scientific">Candidatus Fusobacterium pullicola</name>
    <dbReference type="NCBI Taxonomy" id="2838601"/>
    <lineage>
        <taxon>Bacteria</taxon>
        <taxon>Fusobacteriati</taxon>
        <taxon>Fusobacteriota</taxon>
        <taxon>Fusobacteriia</taxon>
        <taxon>Fusobacteriales</taxon>
        <taxon>Fusobacteriaceae</taxon>
        <taxon>Fusobacterium</taxon>
    </lineage>
</organism>
<dbReference type="AlphaFoldDB" id="A0A9E2KWU9"/>
<dbReference type="GO" id="GO:0003677">
    <property type="term" value="F:DNA binding"/>
    <property type="evidence" value="ECO:0007669"/>
    <property type="project" value="InterPro"/>
</dbReference>
<dbReference type="Gene3D" id="1.10.443.10">
    <property type="entry name" value="Intergrase catalytic core"/>
    <property type="match status" value="1"/>
</dbReference>
<dbReference type="InterPro" id="IPR011010">
    <property type="entry name" value="DNA_brk_join_enz"/>
</dbReference>
<dbReference type="PROSITE" id="PS51898">
    <property type="entry name" value="TYR_RECOMBINASE"/>
    <property type="match status" value="1"/>
</dbReference>
<dbReference type="Pfam" id="PF00589">
    <property type="entry name" value="Phage_integrase"/>
    <property type="match status" value="1"/>
</dbReference>
<evidence type="ECO:0000256" key="1">
    <source>
        <dbReference type="ARBA" id="ARBA00023172"/>
    </source>
</evidence>
<dbReference type="CDD" id="cd00397">
    <property type="entry name" value="DNA_BRE_C"/>
    <property type="match status" value="1"/>
</dbReference>
<sequence>MGITIELLKVTEQDKRRESYFLTWKQIFTVSLLMELNPKNFDTQSRLLWELFLDSGFRISAVHSLRVSQLDLENNMFRGVTEKMGKVRDLFFFSTTKKLILQLLEERKNKGINIDYLFTVKYNNQFAQMSQTAIRRRVRKMGQLIEIENLYPHTLRKTAINQINNLSDTKTASEFAGHNNTRVTEEHYIQPRTAIDQQNRIYLMRKNAGLI</sequence>
<feature type="domain" description="Tyr recombinase" evidence="2">
    <location>
        <begin position="17"/>
        <end position="203"/>
    </location>
</feature>
<evidence type="ECO:0000313" key="3">
    <source>
        <dbReference type="EMBL" id="MBU3841937.1"/>
    </source>
</evidence>
<dbReference type="SUPFAM" id="SSF56349">
    <property type="entry name" value="DNA breaking-rejoining enzymes"/>
    <property type="match status" value="1"/>
</dbReference>
<dbReference type="InterPro" id="IPR002104">
    <property type="entry name" value="Integrase_catalytic"/>
</dbReference>
<reference evidence="3" key="1">
    <citation type="journal article" date="2021" name="PeerJ">
        <title>Extensive microbial diversity within the chicken gut microbiome revealed by metagenomics and culture.</title>
        <authorList>
            <person name="Gilroy R."/>
            <person name="Ravi A."/>
            <person name="Getino M."/>
            <person name="Pursley I."/>
            <person name="Horton D.L."/>
            <person name="Alikhan N.F."/>
            <person name="Baker D."/>
            <person name="Gharbi K."/>
            <person name="Hall N."/>
            <person name="Watson M."/>
            <person name="Adriaenssens E.M."/>
            <person name="Foster-Nyarko E."/>
            <person name="Jarju S."/>
            <person name="Secka A."/>
            <person name="Antonio M."/>
            <person name="Oren A."/>
            <person name="Chaudhuri R.R."/>
            <person name="La Ragione R."/>
            <person name="Hildebrand F."/>
            <person name="Pallen M.J."/>
        </authorList>
    </citation>
    <scope>NUCLEOTIDE SEQUENCE</scope>
    <source>
        <strain evidence="3">A6-441</strain>
    </source>
</reference>
<evidence type="ECO:0000259" key="2">
    <source>
        <dbReference type="PROSITE" id="PS51898"/>
    </source>
</evidence>